<sequence length="111" mass="12505">MSESNESPLPISGGTPITQESLRSRGLAPLLDEVDLLHSPTARGYSRVIRERFGGGETEARSWSILSTNATPEQRTHLHWIRRYLQIYQCPPPWLRKSSLASLACASYLWP</sequence>
<dbReference type="HOGENOM" id="CLU_2158918_0_0_1"/>
<evidence type="ECO:0000256" key="1">
    <source>
        <dbReference type="SAM" id="MobiDB-lite"/>
    </source>
</evidence>
<dbReference type="Proteomes" id="UP000009058">
    <property type="component" value="Chromosome 4"/>
</dbReference>
<dbReference type="VEuPathDB" id="FungiDB:MGG_14850"/>
<organism evidence="2 3">
    <name type="scientific">Pyricularia oryzae (strain 70-15 / ATCC MYA-4617 / FGSC 8958)</name>
    <name type="common">Rice blast fungus</name>
    <name type="synonym">Magnaporthe oryzae</name>
    <dbReference type="NCBI Taxonomy" id="242507"/>
    <lineage>
        <taxon>Eukaryota</taxon>
        <taxon>Fungi</taxon>
        <taxon>Dikarya</taxon>
        <taxon>Ascomycota</taxon>
        <taxon>Pezizomycotina</taxon>
        <taxon>Sordariomycetes</taxon>
        <taxon>Sordariomycetidae</taxon>
        <taxon>Magnaporthales</taxon>
        <taxon>Pyriculariaceae</taxon>
        <taxon>Pyricularia</taxon>
    </lineage>
</organism>
<dbReference type="GeneID" id="5048881"/>
<keyword evidence="3" id="KW-1185">Reference proteome</keyword>
<dbReference type="EMBL" id="CM001234">
    <property type="protein sequence ID" value="EHA50739.1"/>
    <property type="molecule type" value="Genomic_DNA"/>
</dbReference>
<dbReference type="KEGG" id="mgr:MGG_14850"/>
<dbReference type="OrthoDB" id="10577899at2759"/>
<dbReference type="InParanoid" id="G4N6X5"/>
<dbReference type="AlphaFoldDB" id="G4N6X5"/>
<dbReference type="RefSeq" id="XP_003717058.1">
    <property type="nucleotide sequence ID" value="XM_003717010.1"/>
</dbReference>
<evidence type="ECO:0000313" key="2">
    <source>
        <dbReference type="EMBL" id="EHA50739.1"/>
    </source>
</evidence>
<reference key="2">
    <citation type="submission" date="2011-05" db="EMBL/GenBank/DDBJ databases">
        <title>The Genome Sequence of Magnaporthe oryzae 70-15.</title>
        <authorList>
            <consortium name="The Broad Institute Genome Sequencing Platform"/>
            <person name="Ma L.-J."/>
            <person name="Dead R."/>
            <person name="Young S.K."/>
            <person name="Zeng Q."/>
            <person name="Gargeya S."/>
            <person name="Fitzgerald M."/>
            <person name="Haas B."/>
            <person name="Abouelleil A."/>
            <person name="Alvarado L."/>
            <person name="Arachchi H.M."/>
            <person name="Berlin A."/>
            <person name="Brown A."/>
            <person name="Chapman S.B."/>
            <person name="Chen Z."/>
            <person name="Dunbar C."/>
            <person name="Freedman E."/>
            <person name="Gearin G."/>
            <person name="Gellesch M."/>
            <person name="Goldberg J."/>
            <person name="Griggs A."/>
            <person name="Gujja S."/>
            <person name="Heiman D."/>
            <person name="Howarth C."/>
            <person name="Larson L."/>
            <person name="Lui A."/>
            <person name="MacDonald P.J.P."/>
            <person name="Mehta T."/>
            <person name="Montmayeur A."/>
            <person name="Murphy C."/>
            <person name="Neiman D."/>
            <person name="Pearson M."/>
            <person name="Priest M."/>
            <person name="Roberts A."/>
            <person name="Saif S."/>
            <person name="Shea T."/>
            <person name="Shenoy N."/>
            <person name="Sisk P."/>
            <person name="Stolte C."/>
            <person name="Sykes S."/>
            <person name="Yandava C."/>
            <person name="Wortman J."/>
            <person name="Nusbaum C."/>
            <person name="Birren B."/>
        </authorList>
    </citation>
    <scope>NUCLEOTIDE SEQUENCE</scope>
    <source>
        <strain>70-15</strain>
    </source>
</reference>
<proteinExistence type="predicted"/>
<accession>G4N6X5</accession>
<feature type="region of interest" description="Disordered" evidence="1">
    <location>
        <begin position="1"/>
        <end position="22"/>
    </location>
</feature>
<evidence type="ECO:0000313" key="3">
    <source>
        <dbReference type="Proteomes" id="UP000009058"/>
    </source>
</evidence>
<gene>
    <name evidence="2" type="ORF">MGG_14850</name>
</gene>
<name>G4N6X5_PYRO7</name>
<protein>
    <submittedName>
        <fullName evidence="2">Uncharacterized protein</fullName>
    </submittedName>
</protein>
<reference evidence="2 3" key="1">
    <citation type="journal article" date="2005" name="Nature">
        <title>The genome sequence of the rice blast fungus Magnaporthe grisea.</title>
        <authorList>
            <person name="Dean R.A."/>
            <person name="Talbot N.J."/>
            <person name="Ebbole D.J."/>
            <person name="Farman M.L."/>
            <person name="Mitchell T.K."/>
            <person name="Orbach M.J."/>
            <person name="Thon M."/>
            <person name="Kulkarni R."/>
            <person name="Xu J.R."/>
            <person name="Pan H."/>
            <person name="Read N.D."/>
            <person name="Lee Y.H."/>
            <person name="Carbone I."/>
            <person name="Brown D."/>
            <person name="Oh Y.Y."/>
            <person name="Donofrio N."/>
            <person name="Jeong J.S."/>
            <person name="Soanes D.M."/>
            <person name="Djonovic S."/>
            <person name="Kolomiets E."/>
            <person name="Rehmeyer C."/>
            <person name="Li W."/>
            <person name="Harding M."/>
            <person name="Kim S."/>
            <person name="Lebrun M.H."/>
            <person name="Bohnert H."/>
            <person name="Coughlan S."/>
            <person name="Butler J."/>
            <person name="Calvo S."/>
            <person name="Ma L.J."/>
            <person name="Nicol R."/>
            <person name="Purcell S."/>
            <person name="Nusbaum C."/>
            <person name="Galagan J.E."/>
            <person name="Birren B.W."/>
        </authorList>
    </citation>
    <scope>NUCLEOTIDE SEQUENCE [LARGE SCALE GENOMIC DNA]</scope>
    <source>
        <strain evidence="3">70-15 / ATCC MYA-4617 / FGSC 8958</strain>
    </source>
</reference>